<protein>
    <submittedName>
        <fullName evidence="1">Phenylacetate--CoA ligase family protein</fullName>
    </submittedName>
</protein>
<keyword evidence="1" id="KW-0436">Ligase</keyword>
<organism evidence="1 2">
    <name type="scientific">Marinobacter lacisalsi</name>
    <dbReference type="NCBI Taxonomy" id="475979"/>
    <lineage>
        <taxon>Bacteria</taxon>
        <taxon>Pseudomonadati</taxon>
        <taxon>Pseudomonadota</taxon>
        <taxon>Gammaproteobacteria</taxon>
        <taxon>Pseudomonadales</taxon>
        <taxon>Marinobacteraceae</taxon>
        <taxon>Marinobacter</taxon>
    </lineage>
</organism>
<reference evidence="2" key="1">
    <citation type="journal article" date="2019" name="Int. J. Syst. Evol. Microbiol.">
        <title>The Global Catalogue of Microorganisms (GCM) 10K type strain sequencing project: providing services to taxonomists for standard genome sequencing and annotation.</title>
        <authorList>
            <consortium name="The Broad Institute Genomics Platform"/>
            <consortium name="The Broad Institute Genome Sequencing Center for Infectious Disease"/>
            <person name="Wu L."/>
            <person name="Ma J."/>
        </authorList>
    </citation>
    <scope>NUCLEOTIDE SEQUENCE [LARGE SCALE GENOMIC DNA]</scope>
    <source>
        <strain evidence="2">CECT 7297</strain>
    </source>
</reference>
<sequence length="458" mass="52354">MASLQEQIYNSSPVWLQNVLVSAYGYRLYRKRYAGVFEDIRELLRHSRTWSQQETEAWQAEQLHNMITHCRHTVPYYQRLFAEYGLHENDFTNIKDVQKLPILTKATLRKNIDSFRSTEGRPYIVQHTSGSTGTPLALEVDEYTYKLAMALVVDHEEFHGVPFGAPRATFAGRMIQRADRMKPPFARYNRAENQTLFSSYHLNDGTFPWYKDALNHLRPREIIGYPSAISDLASHYQKTDTRPSFTPTVIITNSETLLSWQREKIETVFNCPVYDYYGTAEYVLFAGQENGHDYRLNPIIGITEIVDINNEPAFDGRLIANTLSNKIMPLLRYEIGDSGVAIKRSSTSPTCHTIKQVTGRVDDYIKMPDGRCLGRLDHIFKGVQGLIEAQIIQSSPDHCTIKAVFESAPSNTQLDTLTRNFQDRTASQLKLTIQLVDSIPRGKNGKFRSVVQQLDGKS</sequence>
<keyword evidence="2" id="KW-1185">Reference proteome</keyword>
<dbReference type="EMBL" id="JBHSDI010000008">
    <property type="protein sequence ID" value="MFC4258494.1"/>
    <property type="molecule type" value="Genomic_DNA"/>
</dbReference>
<evidence type="ECO:0000313" key="2">
    <source>
        <dbReference type="Proteomes" id="UP001595798"/>
    </source>
</evidence>
<evidence type="ECO:0000313" key="1">
    <source>
        <dbReference type="EMBL" id="MFC4258494.1"/>
    </source>
</evidence>
<dbReference type="InterPro" id="IPR053158">
    <property type="entry name" value="CapK_Type1_Caps_Biosynth"/>
</dbReference>
<dbReference type="SUPFAM" id="SSF56801">
    <property type="entry name" value="Acetyl-CoA synthetase-like"/>
    <property type="match status" value="1"/>
</dbReference>
<comment type="caution">
    <text evidence="1">The sequence shown here is derived from an EMBL/GenBank/DDBJ whole genome shotgun (WGS) entry which is preliminary data.</text>
</comment>
<dbReference type="PANTHER" id="PTHR36932">
    <property type="entry name" value="CAPSULAR POLYSACCHARIDE BIOSYNTHESIS PROTEIN"/>
    <property type="match status" value="1"/>
</dbReference>
<gene>
    <name evidence="1" type="ORF">ACFOZ5_05515</name>
</gene>
<dbReference type="InterPro" id="IPR042099">
    <property type="entry name" value="ANL_N_sf"/>
</dbReference>
<accession>A0ABV8QHC2</accession>
<name>A0ABV8QHC2_9GAMM</name>
<dbReference type="RefSeq" id="WP_379886016.1">
    <property type="nucleotide sequence ID" value="NZ_JBHSDI010000008.1"/>
</dbReference>
<dbReference type="Proteomes" id="UP001595798">
    <property type="component" value="Unassembled WGS sequence"/>
</dbReference>
<proteinExistence type="predicted"/>
<dbReference type="GO" id="GO:0016874">
    <property type="term" value="F:ligase activity"/>
    <property type="evidence" value="ECO:0007669"/>
    <property type="project" value="UniProtKB-KW"/>
</dbReference>
<dbReference type="PANTHER" id="PTHR36932:SF1">
    <property type="entry name" value="CAPSULAR POLYSACCHARIDE BIOSYNTHESIS PROTEIN"/>
    <property type="match status" value="1"/>
</dbReference>
<dbReference type="Gene3D" id="3.40.50.12780">
    <property type="entry name" value="N-terminal domain of ligase-like"/>
    <property type="match status" value="1"/>
</dbReference>